<evidence type="ECO:0000313" key="2">
    <source>
        <dbReference type="Proteomes" id="UP000828390"/>
    </source>
</evidence>
<reference evidence="1" key="1">
    <citation type="journal article" date="2019" name="bioRxiv">
        <title>The Genome of the Zebra Mussel, Dreissena polymorpha: A Resource for Invasive Species Research.</title>
        <authorList>
            <person name="McCartney M.A."/>
            <person name="Auch B."/>
            <person name="Kono T."/>
            <person name="Mallez S."/>
            <person name="Zhang Y."/>
            <person name="Obille A."/>
            <person name="Becker A."/>
            <person name="Abrahante J.E."/>
            <person name="Garbe J."/>
            <person name="Badalamenti J.P."/>
            <person name="Herman A."/>
            <person name="Mangelson H."/>
            <person name="Liachko I."/>
            <person name="Sullivan S."/>
            <person name="Sone E.D."/>
            <person name="Koren S."/>
            <person name="Silverstein K.A.T."/>
            <person name="Beckman K.B."/>
            <person name="Gohl D.M."/>
        </authorList>
    </citation>
    <scope>NUCLEOTIDE SEQUENCE</scope>
    <source>
        <strain evidence="1">Duluth1</strain>
        <tissue evidence="1">Whole animal</tissue>
    </source>
</reference>
<keyword evidence="2" id="KW-1185">Reference proteome</keyword>
<gene>
    <name evidence="1" type="ORF">DPMN_163051</name>
</gene>
<dbReference type="Proteomes" id="UP000828390">
    <property type="component" value="Unassembled WGS sequence"/>
</dbReference>
<name>A0A9D4EV23_DREPO</name>
<protein>
    <submittedName>
        <fullName evidence="1">Uncharacterized protein</fullName>
    </submittedName>
</protein>
<dbReference type="EMBL" id="JAIWYP010000008">
    <property type="protein sequence ID" value="KAH3784976.1"/>
    <property type="molecule type" value="Genomic_DNA"/>
</dbReference>
<sequence length="93" mass="9914">MINKTLSAQYLRLLTRCLSAARSIQTARPQTSVVHRACAHGARAQTPSQAWSPGYGAPVAGGRCGPQSGAKAPSLAPAQTPHWHLFPAEHIKY</sequence>
<accession>A0A9D4EV23</accession>
<organism evidence="1 2">
    <name type="scientific">Dreissena polymorpha</name>
    <name type="common">Zebra mussel</name>
    <name type="synonym">Mytilus polymorpha</name>
    <dbReference type="NCBI Taxonomy" id="45954"/>
    <lineage>
        <taxon>Eukaryota</taxon>
        <taxon>Metazoa</taxon>
        <taxon>Spiralia</taxon>
        <taxon>Lophotrochozoa</taxon>
        <taxon>Mollusca</taxon>
        <taxon>Bivalvia</taxon>
        <taxon>Autobranchia</taxon>
        <taxon>Heteroconchia</taxon>
        <taxon>Euheterodonta</taxon>
        <taxon>Imparidentia</taxon>
        <taxon>Neoheterodontei</taxon>
        <taxon>Myida</taxon>
        <taxon>Dreissenoidea</taxon>
        <taxon>Dreissenidae</taxon>
        <taxon>Dreissena</taxon>
    </lineage>
</organism>
<comment type="caution">
    <text evidence="1">The sequence shown here is derived from an EMBL/GenBank/DDBJ whole genome shotgun (WGS) entry which is preliminary data.</text>
</comment>
<proteinExistence type="predicted"/>
<dbReference type="AlphaFoldDB" id="A0A9D4EV23"/>
<reference evidence="1" key="2">
    <citation type="submission" date="2020-11" db="EMBL/GenBank/DDBJ databases">
        <authorList>
            <person name="McCartney M.A."/>
            <person name="Auch B."/>
            <person name="Kono T."/>
            <person name="Mallez S."/>
            <person name="Becker A."/>
            <person name="Gohl D.M."/>
            <person name="Silverstein K.A.T."/>
            <person name="Koren S."/>
            <person name="Bechman K.B."/>
            <person name="Herman A."/>
            <person name="Abrahante J.E."/>
            <person name="Garbe J."/>
        </authorList>
    </citation>
    <scope>NUCLEOTIDE SEQUENCE</scope>
    <source>
        <strain evidence="1">Duluth1</strain>
        <tissue evidence="1">Whole animal</tissue>
    </source>
</reference>
<evidence type="ECO:0000313" key="1">
    <source>
        <dbReference type="EMBL" id="KAH3784976.1"/>
    </source>
</evidence>